<feature type="region of interest" description="Disordered" evidence="5">
    <location>
        <begin position="501"/>
        <end position="525"/>
    </location>
</feature>
<dbReference type="Pfam" id="PF05653">
    <property type="entry name" value="Mg_trans_NIPA"/>
    <property type="match status" value="1"/>
</dbReference>
<dbReference type="GO" id="GO:0016020">
    <property type="term" value="C:membrane"/>
    <property type="evidence" value="ECO:0007669"/>
    <property type="project" value="UniProtKB-SubCell"/>
</dbReference>
<organism evidence="7 8">
    <name type="scientific">Paraglomus brasilianum</name>
    <dbReference type="NCBI Taxonomy" id="144538"/>
    <lineage>
        <taxon>Eukaryota</taxon>
        <taxon>Fungi</taxon>
        <taxon>Fungi incertae sedis</taxon>
        <taxon>Mucoromycota</taxon>
        <taxon>Glomeromycotina</taxon>
        <taxon>Glomeromycetes</taxon>
        <taxon>Paraglomerales</taxon>
        <taxon>Paraglomeraceae</taxon>
        <taxon>Paraglomus</taxon>
    </lineage>
</organism>
<feature type="transmembrane region" description="Helical" evidence="6">
    <location>
        <begin position="210"/>
        <end position="236"/>
    </location>
</feature>
<sequence length="622" mass="69289">MWAPIDDLDEVKSFIGVIFAVLGNILISLALNVQKLTHNEIEKLRLDKVYYRSQRDSVHPQDSGGYQVLLDPEELERNDYLYLHSKSWWLGMLLMVVGEIGNFIAYAFAPASVVAPLGTVALISNVILAPIMLHETFRKQDVLGITIAIVGAVIVVANSKTDEVKLTPEAIEAALLQTQFIIYFLITMVTVSVLVYASNHWGRKIILIDLSLVAIFGGYTVLATKAISSLLTVAFVKMFEWSITYLMLFTLIITAVLQIKYLNKSLQRFDSTQVIPTQFVLFTISTIIGSSVLYNDFANADSWQLTCFLAGCCLTFIGVYFITSNRDTPPQYVHRSRANSLRSRVPRVNSGIAFRPVFPVGVVYDAPNETDDSDDEYSFGERSAVTTIPRRHTLQEPNIDATTPLLNSRGSSRHDSIIRALMQSGASSVGQALNSVGARHSLALGLDQVFENYRHRTVREQNDLENLSGRSDDQNSNFHRRSMSVPPAYNNSYPISVFQAFEPSSPVPSDREETDSHPKSFTNSSYLSTSYSNSSYYDSESVTDSAVQTDDDSRTTGSRSGFTTSNNSSLYLNDAGSENYFDYDVHDFSDEEVLLPDIQLANGGDLPDLPVRRENYETLVED</sequence>
<proteinExistence type="predicted"/>
<feature type="transmembrane region" description="Helical" evidence="6">
    <location>
        <begin position="242"/>
        <end position="262"/>
    </location>
</feature>
<feature type="compositionally biased region" description="Low complexity" evidence="5">
    <location>
        <begin position="555"/>
        <end position="568"/>
    </location>
</feature>
<keyword evidence="2 6" id="KW-0812">Transmembrane</keyword>
<dbReference type="PANTHER" id="PTHR12570">
    <property type="match status" value="1"/>
</dbReference>
<feature type="region of interest" description="Disordered" evidence="5">
    <location>
        <begin position="461"/>
        <end position="485"/>
    </location>
</feature>
<feature type="region of interest" description="Disordered" evidence="5">
    <location>
        <begin position="540"/>
        <end position="568"/>
    </location>
</feature>
<evidence type="ECO:0000313" key="8">
    <source>
        <dbReference type="Proteomes" id="UP000789739"/>
    </source>
</evidence>
<dbReference type="PANTHER" id="PTHR12570:SF65">
    <property type="entry name" value="MAGNESIUM TRANSPORTER NIPA9-RELATED"/>
    <property type="match status" value="1"/>
</dbReference>
<dbReference type="EMBL" id="CAJVPI010000919">
    <property type="protein sequence ID" value="CAG8582321.1"/>
    <property type="molecule type" value="Genomic_DNA"/>
</dbReference>
<feature type="transmembrane region" description="Helical" evidence="6">
    <location>
        <begin position="303"/>
        <end position="322"/>
    </location>
</feature>
<evidence type="ECO:0000313" key="7">
    <source>
        <dbReference type="EMBL" id="CAG8582321.1"/>
    </source>
</evidence>
<dbReference type="SUPFAM" id="SSF103481">
    <property type="entry name" value="Multidrug resistance efflux transporter EmrE"/>
    <property type="match status" value="1"/>
</dbReference>
<dbReference type="OrthoDB" id="165382at2759"/>
<feature type="transmembrane region" description="Helical" evidence="6">
    <location>
        <begin position="14"/>
        <end position="33"/>
    </location>
</feature>
<dbReference type="Proteomes" id="UP000789739">
    <property type="component" value="Unassembled WGS sequence"/>
</dbReference>
<dbReference type="AlphaFoldDB" id="A0A9N9BZB1"/>
<feature type="transmembrane region" description="Helical" evidence="6">
    <location>
        <begin position="142"/>
        <end position="160"/>
    </location>
</feature>
<comment type="caution">
    <text evidence="7">The sequence shown here is derived from an EMBL/GenBank/DDBJ whole genome shotgun (WGS) entry which is preliminary data.</text>
</comment>
<evidence type="ECO:0000256" key="5">
    <source>
        <dbReference type="SAM" id="MobiDB-lite"/>
    </source>
</evidence>
<name>A0A9N9BZB1_9GLOM</name>
<evidence type="ECO:0000256" key="4">
    <source>
        <dbReference type="ARBA" id="ARBA00023136"/>
    </source>
</evidence>
<dbReference type="InterPro" id="IPR037185">
    <property type="entry name" value="EmrE-like"/>
</dbReference>
<comment type="subcellular location">
    <subcellularLocation>
        <location evidence="1">Membrane</location>
        <topology evidence="1">Multi-pass membrane protein</topology>
    </subcellularLocation>
</comment>
<evidence type="ECO:0000256" key="3">
    <source>
        <dbReference type="ARBA" id="ARBA00022989"/>
    </source>
</evidence>
<reference evidence="7" key="1">
    <citation type="submission" date="2021-06" db="EMBL/GenBank/DDBJ databases">
        <authorList>
            <person name="Kallberg Y."/>
            <person name="Tangrot J."/>
            <person name="Rosling A."/>
        </authorList>
    </citation>
    <scope>NUCLEOTIDE SEQUENCE</scope>
    <source>
        <strain evidence="7">BR232B</strain>
    </source>
</reference>
<feature type="transmembrane region" description="Helical" evidence="6">
    <location>
        <begin position="87"/>
        <end position="108"/>
    </location>
</feature>
<evidence type="ECO:0000256" key="1">
    <source>
        <dbReference type="ARBA" id="ARBA00004141"/>
    </source>
</evidence>
<dbReference type="GO" id="GO:0015095">
    <property type="term" value="F:magnesium ion transmembrane transporter activity"/>
    <property type="evidence" value="ECO:0007669"/>
    <property type="project" value="InterPro"/>
</dbReference>
<evidence type="ECO:0000256" key="2">
    <source>
        <dbReference type="ARBA" id="ARBA00022692"/>
    </source>
</evidence>
<feature type="transmembrane region" description="Helical" evidence="6">
    <location>
        <begin position="274"/>
        <end position="297"/>
    </location>
</feature>
<gene>
    <name evidence="7" type="ORF">PBRASI_LOCUS6686</name>
</gene>
<keyword evidence="4 6" id="KW-0472">Membrane</keyword>
<evidence type="ECO:0000256" key="6">
    <source>
        <dbReference type="SAM" id="Phobius"/>
    </source>
</evidence>
<feature type="compositionally biased region" description="Polar residues" evidence="5">
    <location>
        <begin position="464"/>
        <end position="477"/>
    </location>
</feature>
<feature type="compositionally biased region" description="Basic and acidic residues" evidence="5">
    <location>
        <begin position="509"/>
        <end position="518"/>
    </location>
</feature>
<feature type="transmembrane region" description="Helical" evidence="6">
    <location>
        <begin position="180"/>
        <end position="198"/>
    </location>
</feature>
<protein>
    <submittedName>
        <fullName evidence="7">5411_t:CDS:1</fullName>
    </submittedName>
</protein>
<accession>A0A9N9BZB1</accession>
<keyword evidence="3 6" id="KW-1133">Transmembrane helix</keyword>
<dbReference type="InterPro" id="IPR008521">
    <property type="entry name" value="Mg_trans_NIPA"/>
</dbReference>
<keyword evidence="8" id="KW-1185">Reference proteome</keyword>